<dbReference type="Proteomes" id="UP000011014">
    <property type="component" value="Unassembled WGS sequence"/>
</dbReference>
<name>E4Z2T5_OIKDI</name>
<keyword evidence="1" id="KW-0175">Coiled coil</keyword>
<feature type="signal peptide" evidence="2">
    <location>
        <begin position="1"/>
        <end position="20"/>
    </location>
</feature>
<dbReference type="EMBL" id="FN656797">
    <property type="protein sequence ID" value="CBY42013.1"/>
    <property type="molecule type" value="Genomic_DNA"/>
</dbReference>
<feature type="coiled-coil region" evidence="1">
    <location>
        <begin position="108"/>
        <end position="174"/>
    </location>
</feature>
<feature type="chain" id="PRO_5003193944" evidence="2">
    <location>
        <begin position="21"/>
        <end position="333"/>
    </location>
</feature>
<gene>
    <name evidence="3" type="ORF">GSOID_T00025675001</name>
</gene>
<dbReference type="AlphaFoldDB" id="E4Z2T5"/>
<keyword evidence="2" id="KW-0732">Signal</keyword>
<feature type="coiled-coil region" evidence="1">
    <location>
        <begin position="242"/>
        <end position="269"/>
    </location>
</feature>
<accession>E4Z2T5</accession>
<sequence length="333" mass="39164">MIMREKPKILILFLSQICNAQLELEENLVPVSSDNLWSLSLTTEGTPLTTTTAEQRATTEKDQEKSTKRINENIDKTTTFQVLGLKIENLCFPPVDEIPKSGNLLYRRERVRAQIKALYQNNKYLKNEIERISIRLNNTKIFADEKEKLRLEQIRKLEEDLEEARQDYYAKLDENGALDKMLRVAKGRVEALMGENLMLVKNITDFKSNSSSFRREKQIRELEMKRLLMSCEEKGVIRENELTSWKNRNERFEQNNRDLINQNKLIRDQIISTTDELDRCRQKEKLFERSCNCESYRIQANSCQVKSSWLEAVNHQQELNFETTKQNKGFGIN</sequence>
<evidence type="ECO:0000256" key="2">
    <source>
        <dbReference type="SAM" id="SignalP"/>
    </source>
</evidence>
<evidence type="ECO:0000256" key="1">
    <source>
        <dbReference type="SAM" id="Coils"/>
    </source>
</evidence>
<reference evidence="3" key="1">
    <citation type="journal article" date="2010" name="Science">
        <title>Plasticity of animal genome architecture unmasked by rapid evolution of a pelagic tunicate.</title>
        <authorList>
            <person name="Denoeud F."/>
            <person name="Henriet S."/>
            <person name="Mungpakdee S."/>
            <person name="Aury J.M."/>
            <person name="Da Silva C."/>
            <person name="Brinkmann H."/>
            <person name="Mikhaleva J."/>
            <person name="Olsen L.C."/>
            <person name="Jubin C."/>
            <person name="Canestro C."/>
            <person name="Bouquet J.M."/>
            <person name="Danks G."/>
            <person name="Poulain J."/>
            <person name="Campsteijn C."/>
            <person name="Adamski M."/>
            <person name="Cross I."/>
            <person name="Yadetie F."/>
            <person name="Muffato M."/>
            <person name="Louis A."/>
            <person name="Butcher S."/>
            <person name="Tsagkogeorga G."/>
            <person name="Konrad A."/>
            <person name="Singh S."/>
            <person name="Jensen M.F."/>
            <person name="Cong E.H."/>
            <person name="Eikeseth-Otteraa H."/>
            <person name="Noel B."/>
            <person name="Anthouard V."/>
            <person name="Porcel B.M."/>
            <person name="Kachouri-Lafond R."/>
            <person name="Nishino A."/>
            <person name="Ugolini M."/>
            <person name="Chourrout P."/>
            <person name="Nishida H."/>
            <person name="Aasland R."/>
            <person name="Huzurbazar S."/>
            <person name="Westhof E."/>
            <person name="Delsuc F."/>
            <person name="Lehrach H."/>
            <person name="Reinhardt R."/>
            <person name="Weissenbach J."/>
            <person name="Roy S.W."/>
            <person name="Artiguenave F."/>
            <person name="Postlethwait J.H."/>
            <person name="Manak J.R."/>
            <person name="Thompson E.M."/>
            <person name="Jaillon O."/>
            <person name="Du Pasquier L."/>
            <person name="Boudinot P."/>
            <person name="Liberles D.A."/>
            <person name="Volff J.N."/>
            <person name="Philippe H."/>
            <person name="Lenhard B."/>
            <person name="Roest Crollius H."/>
            <person name="Wincker P."/>
            <person name="Chourrout D."/>
        </authorList>
    </citation>
    <scope>NUCLEOTIDE SEQUENCE [LARGE SCALE GENOMIC DNA]</scope>
</reference>
<evidence type="ECO:0000313" key="3">
    <source>
        <dbReference type="EMBL" id="CBY42013.1"/>
    </source>
</evidence>
<organism evidence="3">
    <name type="scientific">Oikopleura dioica</name>
    <name type="common">Tunicate</name>
    <dbReference type="NCBI Taxonomy" id="34765"/>
    <lineage>
        <taxon>Eukaryota</taxon>
        <taxon>Metazoa</taxon>
        <taxon>Chordata</taxon>
        <taxon>Tunicata</taxon>
        <taxon>Appendicularia</taxon>
        <taxon>Copelata</taxon>
        <taxon>Oikopleuridae</taxon>
        <taxon>Oikopleura</taxon>
    </lineage>
</organism>
<proteinExistence type="predicted"/>
<protein>
    <submittedName>
        <fullName evidence="3">Uncharacterized protein</fullName>
    </submittedName>
</protein>